<proteinExistence type="predicted"/>
<dbReference type="PROSITE" id="PS01047">
    <property type="entry name" value="HMA_1"/>
    <property type="match status" value="1"/>
</dbReference>
<dbReference type="PANTHER" id="PTHR43520:SF8">
    <property type="entry name" value="P-TYPE CU(+) TRANSPORTER"/>
    <property type="match status" value="1"/>
</dbReference>
<accession>A0A6N7ETQ1</accession>
<dbReference type="AlphaFoldDB" id="A0A6N7ETQ1"/>
<keyword evidence="2" id="KW-1278">Translocase</keyword>
<gene>
    <name evidence="5" type="ORF">GB881_16120</name>
</gene>
<dbReference type="PROSITE" id="PS50846">
    <property type="entry name" value="HMA_2"/>
    <property type="match status" value="1"/>
</dbReference>
<dbReference type="GO" id="GO:0043682">
    <property type="term" value="F:P-type divalent copper transporter activity"/>
    <property type="evidence" value="ECO:0007669"/>
    <property type="project" value="TreeGrafter"/>
</dbReference>
<comment type="caution">
    <text evidence="5">The sequence shown here is derived from an EMBL/GenBank/DDBJ whole genome shotgun (WGS) entry which is preliminary data.</text>
</comment>
<dbReference type="GO" id="GO:0016020">
    <property type="term" value="C:membrane"/>
    <property type="evidence" value="ECO:0007669"/>
    <property type="project" value="TreeGrafter"/>
</dbReference>
<dbReference type="GO" id="GO:0005507">
    <property type="term" value="F:copper ion binding"/>
    <property type="evidence" value="ECO:0007669"/>
    <property type="project" value="TreeGrafter"/>
</dbReference>
<feature type="region of interest" description="Disordered" evidence="3">
    <location>
        <begin position="81"/>
        <end position="104"/>
    </location>
</feature>
<evidence type="ECO:0000313" key="6">
    <source>
        <dbReference type="Proteomes" id="UP000437709"/>
    </source>
</evidence>
<evidence type="ECO:0000313" key="5">
    <source>
        <dbReference type="EMBL" id="MPV38544.1"/>
    </source>
</evidence>
<dbReference type="Gene3D" id="3.30.70.100">
    <property type="match status" value="1"/>
</dbReference>
<dbReference type="FunFam" id="3.30.70.100:FF:000005">
    <property type="entry name" value="Copper-exporting P-type ATPase A"/>
    <property type="match status" value="1"/>
</dbReference>
<dbReference type="InterPro" id="IPR017969">
    <property type="entry name" value="Heavy-metal-associated_CS"/>
</dbReference>
<reference evidence="5 6" key="1">
    <citation type="submission" date="2019-10" db="EMBL/GenBank/DDBJ databases">
        <title>Georgenia wutianyii sp. nov. and Georgenia yuyongxinii sp. nov. isolated from plateau pika (Ochotona curzoniae) in the Qinghai-Tibet plateau of China.</title>
        <authorList>
            <person name="Tian Z."/>
        </authorList>
    </citation>
    <scope>NUCLEOTIDE SEQUENCE [LARGE SCALE GENOMIC DNA]</scope>
    <source>
        <strain evidence="5 6">JCM 19765</strain>
    </source>
</reference>
<sequence length="104" mass="10465">MSTRTEPHAPLVPLAEVDLAVEGMTCASCVSRVEKKLNQVPGVQATVNLATESAHVELAEDVDNEALLGAVERAGYTATVTRRRGAAASPGGGTGTGGHTGPAG</sequence>
<name>A0A6N7ETQ1_9MICO</name>
<protein>
    <submittedName>
        <fullName evidence="5">Heavy metal translocating P-type ATPase</fullName>
    </submittedName>
</protein>
<dbReference type="InterPro" id="IPR006121">
    <property type="entry name" value="HMA_dom"/>
</dbReference>
<dbReference type="Pfam" id="PF00403">
    <property type="entry name" value="HMA"/>
    <property type="match status" value="1"/>
</dbReference>
<organism evidence="5 6">
    <name type="scientific">Georgenia subflava</name>
    <dbReference type="NCBI Taxonomy" id="1622177"/>
    <lineage>
        <taxon>Bacteria</taxon>
        <taxon>Bacillati</taxon>
        <taxon>Actinomycetota</taxon>
        <taxon>Actinomycetes</taxon>
        <taxon>Micrococcales</taxon>
        <taxon>Bogoriellaceae</taxon>
        <taxon>Georgenia</taxon>
    </lineage>
</organism>
<evidence type="ECO:0000256" key="1">
    <source>
        <dbReference type="ARBA" id="ARBA00022723"/>
    </source>
</evidence>
<feature type="non-terminal residue" evidence="5">
    <location>
        <position position="104"/>
    </location>
</feature>
<dbReference type="GO" id="GO:0055070">
    <property type="term" value="P:copper ion homeostasis"/>
    <property type="evidence" value="ECO:0007669"/>
    <property type="project" value="TreeGrafter"/>
</dbReference>
<evidence type="ECO:0000259" key="4">
    <source>
        <dbReference type="PROSITE" id="PS50846"/>
    </source>
</evidence>
<evidence type="ECO:0000256" key="2">
    <source>
        <dbReference type="ARBA" id="ARBA00022967"/>
    </source>
</evidence>
<dbReference type="InterPro" id="IPR036163">
    <property type="entry name" value="HMA_dom_sf"/>
</dbReference>
<keyword evidence="1" id="KW-0479">Metal-binding</keyword>
<dbReference type="CDD" id="cd00371">
    <property type="entry name" value="HMA"/>
    <property type="match status" value="1"/>
</dbReference>
<evidence type="ECO:0000256" key="3">
    <source>
        <dbReference type="SAM" id="MobiDB-lite"/>
    </source>
</evidence>
<feature type="domain" description="HMA" evidence="4">
    <location>
        <begin position="15"/>
        <end position="79"/>
    </location>
</feature>
<dbReference type="RefSeq" id="WP_193721635.1">
    <property type="nucleotide sequence ID" value="NZ_WHPC01000088.1"/>
</dbReference>
<dbReference type="SUPFAM" id="SSF55008">
    <property type="entry name" value="HMA, heavy metal-associated domain"/>
    <property type="match status" value="1"/>
</dbReference>
<feature type="compositionally biased region" description="Gly residues" evidence="3">
    <location>
        <begin position="90"/>
        <end position="104"/>
    </location>
</feature>
<keyword evidence="6" id="KW-1185">Reference proteome</keyword>
<dbReference type="EMBL" id="WHPC01000088">
    <property type="protein sequence ID" value="MPV38544.1"/>
    <property type="molecule type" value="Genomic_DNA"/>
</dbReference>
<dbReference type="PANTHER" id="PTHR43520">
    <property type="entry name" value="ATP7, ISOFORM B"/>
    <property type="match status" value="1"/>
</dbReference>
<dbReference type="Proteomes" id="UP000437709">
    <property type="component" value="Unassembled WGS sequence"/>
</dbReference>